<dbReference type="AlphaFoldDB" id="A0A073IBP6"/>
<gene>
    <name evidence="1" type="ORF">OXYTRIMIC_499</name>
</gene>
<evidence type="ECO:0000313" key="1">
    <source>
        <dbReference type="EMBL" id="KEJ82832.1"/>
    </source>
</evidence>
<organism evidence="1 2">
    <name type="scientific">Oxytricha trifallax</name>
    <dbReference type="NCBI Taxonomy" id="1172189"/>
    <lineage>
        <taxon>Eukaryota</taxon>
        <taxon>Sar</taxon>
        <taxon>Alveolata</taxon>
        <taxon>Ciliophora</taxon>
        <taxon>Intramacronucleata</taxon>
        <taxon>Spirotrichea</taxon>
        <taxon>Stichotrichia</taxon>
        <taxon>Sporadotrichida</taxon>
        <taxon>Oxytrichidae</taxon>
        <taxon>Oxytrichinae</taxon>
        <taxon>Oxytricha</taxon>
    </lineage>
</organism>
<comment type="caution">
    <text evidence="1">The sequence shown here is derived from an EMBL/GenBank/DDBJ whole genome shotgun (WGS) entry which is preliminary data.</text>
</comment>
<reference evidence="2" key="1">
    <citation type="journal article" date="2014" name="Cell">
        <title>The Architecture of a Scrambled Genome Reveals Massive Levels of Genomic Rearrangement during Development.</title>
        <authorList>
            <person name="Chen X."/>
            <person name="Bracht J.R."/>
            <person name="Goldman A.D."/>
            <person name="Dolzhenko E."/>
            <person name="Clay D.M."/>
            <person name="Swart E.C."/>
            <person name="Perlman D.H."/>
            <person name="Doak T.G."/>
            <person name="Stuart A."/>
            <person name="Amemiya C.T."/>
            <person name="Sebra R.P."/>
            <person name="Landweber L.F."/>
        </authorList>
    </citation>
    <scope>NUCLEOTIDE SEQUENCE [LARGE SCALE GENOMIC DNA]</scope>
    <source>
        <strain evidence="2">JRB310</strain>
    </source>
</reference>
<proteinExistence type="predicted"/>
<keyword evidence="2" id="KW-1185">Reference proteome</keyword>
<dbReference type="Proteomes" id="UP000053232">
    <property type="component" value="Unassembled WGS sequence"/>
</dbReference>
<accession>A0A073IBP6</accession>
<sequence>MSHNRHQFILQVQNEGSSDFWKQCQRVMTKQIAGFSHLEVYTDHSNQMYYLCTRFKTDSTGANKSYFTEKRRRGAGIMAELELKVKLLGHQSFDQFAAAVDGVKLIYGSPQNNEQFIAKQNAKKQKKLQKQECGAKGVVDVTNDYMIERLSGSAQSKDDYIKMKAHDIPQLVAIAKSYSQINYADQLIQKSGVTIKEKAPIIASLQDFLAELKMNGDNSSTPKYADLKAMGYIQILDALYELLIKRKNTHQYLEDKDHSHLEEIFVCEQYVQFNSHFHIPMKQGKSGEPQILNANEINLTKAFGSSGIAGMKRLMEGEGMVIEQKYGGVECKYIVCFTVITSNALPFNSMDPEDANAFKARCLLCQSIISTQSGEEAFPSTAPLGARFLNARFLADEKEKNAVD</sequence>
<name>A0A073IBP6_9SPIT</name>
<protein>
    <submittedName>
        <fullName evidence="1">Uncharacterized protein</fullName>
    </submittedName>
</protein>
<evidence type="ECO:0000313" key="2">
    <source>
        <dbReference type="Proteomes" id="UP000053232"/>
    </source>
</evidence>
<dbReference type="EMBL" id="ARYC01003466">
    <property type="protein sequence ID" value="KEJ82832.1"/>
    <property type="molecule type" value="Genomic_DNA"/>
</dbReference>